<feature type="transmembrane region" description="Helical" evidence="9">
    <location>
        <begin position="12"/>
        <end position="34"/>
    </location>
</feature>
<comment type="caution">
    <text evidence="12">The sequence shown here is derived from an EMBL/GenBank/DDBJ whole genome shotgun (WGS) entry which is preliminary data.</text>
</comment>
<dbReference type="NCBIfam" id="TIGR00533">
    <property type="entry name" value="HMG_CoA_R_NADP"/>
    <property type="match status" value="1"/>
</dbReference>
<keyword evidence="13" id="KW-1185">Reference proteome</keyword>
<dbReference type="SUPFAM" id="SSF56542">
    <property type="entry name" value="Substrate-binding domain of HMG-CoA reductase"/>
    <property type="match status" value="1"/>
</dbReference>
<dbReference type="InterPro" id="IPR009029">
    <property type="entry name" value="HMG_CoA_Rdtase_sub-bd_dom_sf"/>
</dbReference>
<evidence type="ECO:0000256" key="8">
    <source>
        <dbReference type="ARBA" id="ARBA00023136"/>
    </source>
</evidence>
<dbReference type="AlphaFoldDB" id="A0AAW0CF00"/>
<dbReference type="InterPro" id="IPR000731">
    <property type="entry name" value="SSD"/>
</dbReference>
<evidence type="ECO:0000256" key="6">
    <source>
        <dbReference type="ARBA" id="ARBA00022989"/>
    </source>
</evidence>
<dbReference type="Gene3D" id="3.30.70.420">
    <property type="entry name" value="Hydroxymethylglutaryl-CoA reductase, class I/II, NAD/NADP-binding domain"/>
    <property type="match status" value="1"/>
</dbReference>
<evidence type="ECO:0000256" key="7">
    <source>
        <dbReference type="ARBA" id="ARBA00023002"/>
    </source>
</evidence>
<evidence type="ECO:0000313" key="13">
    <source>
        <dbReference type="Proteomes" id="UP001383192"/>
    </source>
</evidence>
<feature type="region of interest" description="Disordered" evidence="10">
    <location>
        <begin position="667"/>
        <end position="694"/>
    </location>
</feature>
<dbReference type="FunFam" id="3.90.770.10:FF:000001">
    <property type="entry name" value="3-hydroxy-3-methylglutaryl coenzyme A reductase"/>
    <property type="match status" value="1"/>
</dbReference>
<evidence type="ECO:0000256" key="3">
    <source>
        <dbReference type="ARBA" id="ARBA00022692"/>
    </source>
</evidence>
<protein>
    <recommendedName>
        <fullName evidence="9">3-hydroxy-3-methylglutaryl coenzyme A reductase</fullName>
        <shortName evidence="9">HMG-CoA reductase</shortName>
        <ecNumber evidence="9">1.1.1.34</ecNumber>
    </recommendedName>
</protein>
<comment type="subcellular location">
    <subcellularLocation>
        <location evidence="1 9">Endoplasmic reticulum membrane</location>
        <topology evidence="1 9">Multi-pass membrane protein</topology>
    </subcellularLocation>
</comment>
<evidence type="ECO:0000256" key="10">
    <source>
        <dbReference type="SAM" id="MobiDB-lite"/>
    </source>
</evidence>
<feature type="region of interest" description="Disordered" evidence="10">
    <location>
        <begin position="708"/>
        <end position="728"/>
    </location>
</feature>
<dbReference type="PROSITE" id="PS50156">
    <property type="entry name" value="SSD"/>
    <property type="match status" value="1"/>
</dbReference>
<dbReference type="PANTHER" id="PTHR10572:SF24">
    <property type="entry name" value="3-HYDROXY-3-METHYLGLUTARYL-COENZYME A REDUCTASE"/>
    <property type="match status" value="1"/>
</dbReference>
<dbReference type="GO" id="GO:0005789">
    <property type="term" value="C:endoplasmic reticulum membrane"/>
    <property type="evidence" value="ECO:0007669"/>
    <property type="project" value="UniProtKB-SubCell"/>
</dbReference>
<dbReference type="Pfam" id="PF12349">
    <property type="entry name" value="Sterol-sensing"/>
    <property type="match status" value="1"/>
</dbReference>
<dbReference type="PROSITE" id="PS00066">
    <property type="entry name" value="HMG_COA_REDUCTASE_1"/>
    <property type="match status" value="1"/>
</dbReference>
<dbReference type="Pfam" id="PF00368">
    <property type="entry name" value="HMG-CoA_red"/>
    <property type="match status" value="1"/>
</dbReference>
<evidence type="ECO:0000313" key="12">
    <source>
        <dbReference type="EMBL" id="KAK7036639.1"/>
    </source>
</evidence>
<feature type="region of interest" description="Disordered" evidence="10">
    <location>
        <begin position="456"/>
        <end position="479"/>
    </location>
</feature>
<dbReference type="InterPro" id="IPR053958">
    <property type="entry name" value="HMGCR/SNAP/NPC1-like_SSD"/>
</dbReference>
<feature type="region of interest" description="Disordered" evidence="10">
    <location>
        <begin position="1202"/>
        <end position="1254"/>
    </location>
</feature>
<reference evidence="12 13" key="1">
    <citation type="submission" date="2024-01" db="EMBL/GenBank/DDBJ databases">
        <title>A draft genome for a cacao thread blight-causing isolate of Paramarasmius palmivorus.</title>
        <authorList>
            <person name="Baruah I.K."/>
            <person name="Bukari Y."/>
            <person name="Amoako-Attah I."/>
            <person name="Meinhardt L.W."/>
            <person name="Bailey B.A."/>
            <person name="Cohen S.P."/>
        </authorList>
    </citation>
    <scope>NUCLEOTIDE SEQUENCE [LARGE SCALE GENOMIC DNA]</scope>
    <source>
        <strain evidence="12 13">GH-12</strain>
    </source>
</reference>
<keyword evidence="3 9" id="KW-0812">Transmembrane</keyword>
<dbReference type="InterPro" id="IPR004554">
    <property type="entry name" value="HMG_CoA_Rdtase_eu_arc"/>
</dbReference>
<feature type="transmembrane region" description="Helical" evidence="9">
    <location>
        <begin position="300"/>
        <end position="322"/>
    </location>
</feature>
<dbReference type="Gene3D" id="1.10.3270.10">
    <property type="entry name" value="HMGR, N-terminal domain"/>
    <property type="match status" value="1"/>
</dbReference>
<dbReference type="PROSITE" id="PS00318">
    <property type="entry name" value="HMG_COA_REDUCTASE_2"/>
    <property type="match status" value="1"/>
</dbReference>
<evidence type="ECO:0000256" key="4">
    <source>
        <dbReference type="ARBA" id="ARBA00022824"/>
    </source>
</evidence>
<dbReference type="PROSITE" id="PS50065">
    <property type="entry name" value="HMG_COA_REDUCTASE_4"/>
    <property type="match status" value="1"/>
</dbReference>
<dbReference type="FunFam" id="1.10.3270.10:FF:000001">
    <property type="entry name" value="3-hydroxy-3-methylglutaryl coenzyme A reductase"/>
    <property type="match status" value="1"/>
</dbReference>
<keyword evidence="7 9" id="KW-0560">Oxidoreductase</keyword>
<dbReference type="GO" id="GO:0006696">
    <property type="term" value="P:ergosterol biosynthetic process"/>
    <property type="evidence" value="ECO:0007669"/>
    <property type="project" value="TreeGrafter"/>
</dbReference>
<sequence length="1254" mass="133685">MRAFFKPFAIHAAYSPIETIVFFFVLATLAYFHVLSTIKHSTFFATSHPSTLRPTYLFRRNQDWKKVPESAWNIHAKAGADSTVIPVELQQVVFALDSVHGKDVVPESITFAINELSGAVSNITKHLPRSLQSSSGRNFDSSCYRPSLGGVNFSNAEVPVSCFTDEVVNARAIYETLAFVPGQKEDFASALNRVLKSSVNEDGVHFQVEARQPETISEMKDSKWIAYAARALVVRFWDLTKVRPLAHIHTYLSLTGNFFIEPQKADSLDIMLILAGYILMHVTFILLFTRSRRLGSNFSLPASILSSAILALLLALPIATWLRIPMDPVALTEALPFLVCTVGFDKPLRFARAVFSHPHLTSPVGGASSGGMLKPAGEVILEALSNIYSPILRDYILEIAVLVIGANSKVSGLKEVCALAALVLAIDCLLLCTFLASVMCIMIEVRRIQNVRANSSTKPTGAVTFPDGSSTKGTATQAPPSLTRKLSKMVLGVKGSSLPASGSREAKQESPVARLKLLLIAAFLTLHILNFCAPLTQQRQSSSSIIPSAAPIARRVDATTPAFRHALTALAATEEVGLETEETDLSFLVKVNPPVHVRVTPPQSLLSAAESTKADSSSGDFFENFLTNWTRLVGDPLMSKWIVVVLAISISLNGYLLKGIAAGLAGKGASTKGSGVRFSGGAEEKMETAAPEPAVAASARKEIEIAKISPPTPPPAMSPPHSPPRMPATFTLDDVSRRLKARKLTVSPLSTSTSSSDNEDSPAEETVRSLEECIEIFEGTKPSSLATTLLNDEEIILLCQNGKIQAHALEKVIGNSDLERAVRIRRCLVSRASVTKTLEYSDIPMSHYDYSRVMGACCENVVGYIPLPLGIAGPLKIDGHLFPVPMATAEGTLVASTSRGCKALNAGGGVTTVLLKDGMTRGPAIDFPSIVVAAQAKAWIDGEGYSIIKEAFESTSRFAKLRSLQTAMAGRTMYIRFATATGDAMGMNMISKGTEKALEVMQKHFPEMIVLALSGNYCTDKKPAAINWIEGRGKSIVAEAVIPGKVVETVLKTTVDALCNLNTKKNLIGSAMAGSVGGFNAHAANILTAVFLATGQDPAQNVESSNCMTLMEPTNNGKDLLMTVSMPCIEVGTVGGGTVLAPQGAVLEMLGFKGAHPTQPGQNAQSLARLVAAACMAGELSLLSALAAGHLVRAHLVHNRSQANTPAVSQPVTPGPNATGAQLVSPKTLKSLAMPSLTPSSSTASLPPYSLEKP</sequence>
<dbReference type="InterPro" id="IPR023282">
    <property type="entry name" value="HMG_CoA_Rdtase_N"/>
</dbReference>
<dbReference type="EMBL" id="JAYKXP010000050">
    <property type="protein sequence ID" value="KAK7036639.1"/>
    <property type="molecule type" value="Genomic_DNA"/>
</dbReference>
<evidence type="ECO:0000256" key="5">
    <source>
        <dbReference type="ARBA" id="ARBA00022857"/>
    </source>
</evidence>
<evidence type="ECO:0000256" key="1">
    <source>
        <dbReference type="ARBA" id="ARBA00004477"/>
    </source>
</evidence>
<feature type="compositionally biased region" description="Pro residues" evidence="10">
    <location>
        <begin position="710"/>
        <end position="726"/>
    </location>
</feature>
<dbReference type="InterPro" id="IPR002202">
    <property type="entry name" value="HMG_CoA_Rdtase"/>
</dbReference>
<dbReference type="Gene3D" id="3.90.770.10">
    <property type="entry name" value="3-hydroxy-3-methylglutaryl-coenzyme A Reductase, Chain A, domain 2"/>
    <property type="match status" value="1"/>
</dbReference>
<organism evidence="12 13">
    <name type="scientific">Paramarasmius palmivorus</name>
    <dbReference type="NCBI Taxonomy" id="297713"/>
    <lineage>
        <taxon>Eukaryota</taxon>
        <taxon>Fungi</taxon>
        <taxon>Dikarya</taxon>
        <taxon>Basidiomycota</taxon>
        <taxon>Agaricomycotina</taxon>
        <taxon>Agaricomycetes</taxon>
        <taxon>Agaricomycetidae</taxon>
        <taxon>Agaricales</taxon>
        <taxon>Marasmiineae</taxon>
        <taxon>Marasmiaceae</taxon>
        <taxon>Paramarasmius</taxon>
    </lineage>
</organism>
<keyword evidence="6 9" id="KW-1133">Transmembrane helix</keyword>
<dbReference type="InterPro" id="IPR009023">
    <property type="entry name" value="HMG_CoA_Rdtase_NAD(P)-bd_sf"/>
</dbReference>
<dbReference type="PANTHER" id="PTHR10572">
    <property type="entry name" value="3-HYDROXY-3-METHYLGLUTARYL-COENZYME A REDUCTASE"/>
    <property type="match status" value="1"/>
</dbReference>
<proteinExistence type="inferred from homology"/>
<dbReference type="CDD" id="cd00643">
    <property type="entry name" value="HMG-CoA_reductase_classI"/>
    <property type="match status" value="1"/>
</dbReference>
<accession>A0AAW0CF00</accession>
<feature type="compositionally biased region" description="Polar residues" evidence="10">
    <location>
        <begin position="467"/>
        <end position="479"/>
    </location>
</feature>
<dbReference type="FunFam" id="3.30.70.420:FF:000001">
    <property type="entry name" value="3-hydroxy-3-methylglutaryl coenzyme A reductase"/>
    <property type="match status" value="1"/>
</dbReference>
<keyword evidence="4 9" id="KW-0256">Endoplasmic reticulum</keyword>
<dbReference type="GO" id="GO:0005778">
    <property type="term" value="C:peroxisomal membrane"/>
    <property type="evidence" value="ECO:0007669"/>
    <property type="project" value="TreeGrafter"/>
</dbReference>
<comment type="catalytic activity">
    <reaction evidence="9">
        <text>(R)-mevalonate + 2 NADP(+) + CoA = (3S)-3-hydroxy-3-methylglutaryl-CoA + 2 NADPH + 2 H(+)</text>
        <dbReference type="Rhea" id="RHEA:15989"/>
        <dbReference type="ChEBI" id="CHEBI:15378"/>
        <dbReference type="ChEBI" id="CHEBI:36464"/>
        <dbReference type="ChEBI" id="CHEBI:43074"/>
        <dbReference type="ChEBI" id="CHEBI:57287"/>
        <dbReference type="ChEBI" id="CHEBI:57783"/>
        <dbReference type="ChEBI" id="CHEBI:58349"/>
        <dbReference type="EC" id="1.1.1.34"/>
    </reaction>
</comment>
<dbReference type="PROSITE" id="PS01192">
    <property type="entry name" value="HMG_COA_REDUCTASE_3"/>
    <property type="match status" value="1"/>
</dbReference>
<feature type="compositionally biased region" description="Low complexity" evidence="10">
    <location>
        <begin position="1231"/>
        <end position="1254"/>
    </location>
</feature>
<dbReference type="GO" id="GO:0008299">
    <property type="term" value="P:isoprenoid biosynthetic process"/>
    <property type="evidence" value="ECO:0007669"/>
    <property type="project" value="InterPro"/>
</dbReference>
<feature type="transmembrane region" description="Helical" evidence="9">
    <location>
        <begin position="418"/>
        <end position="443"/>
    </location>
</feature>
<feature type="region of interest" description="Disordered" evidence="10">
    <location>
        <begin position="744"/>
        <end position="765"/>
    </location>
</feature>
<gene>
    <name evidence="12" type="primary">HMG1</name>
    <name evidence="12" type="ORF">VNI00_011572</name>
</gene>
<dbReference type="Proteomes" id="UP001383192">
    <property type="component" value="Unassembled WGS sequence"/>
</dbReference>
<feature type="transmembrane region" description="Helical" evidence="9">
    <location>
        <begin position="270"/>
        <end position="288"/>
    </location>
</feature>
<dbReference type="SUPFAM" id="SSF55035">
    <property type="entry name" value="NAD-binding domain of HMG-CoA reductase"/>
    <property type="match status" value="1"/>
</dbReference>
<dbReference type="InterPro" id="IPR023076">
    <property type="entry name" value="HMG_CoA_Rdtase_CS"/>
</dbReference>
<comment type="pathway">
    <text evidence="9">Metabolic intermediate biosynthesis; (R)-mevalonate biosynthesis; (R)-mevalonate from acetyl-CoA: step 3/3.</text>
</comment>
<evidence type="ECO:0000256" key="2">
    <source>
        <dbReference type="ARBA" id="ARBA00007661"/>
    </source>
</evidence>
<dbReference type="PRINTS" id="PR00071">
    <property type="entry name" value="HMGCOARDTASE"/>
</dbReference>
<dbReference type="EC" id="1.1.1.34" evidence="9"/>
<dbReference type="InterPro" id="IPR023074">
    <property type="entry name" value="HMG_CoA_Rdtase_cat_sf"/>
</dbReference>
<dbReference type="GO" id="GO:0015936">
    <property type="term" value="P:coenzyme A metabolic process"/>
    <property type="evidence" value="ECO:0007669"/>
    <property type="project" value="InterPro"/>
</dbReference>
<comment type="similarity">
    <text evidence="2 9">Belongs to the HMG-CoA reductase family.</text>
</comment>
<feature type="compositionally biased region" description="Polar residues" evidence="10">
    <location>
        <begin position="1202"/>
        <end position="1212"/>
    </location>
</feature>
<evidence type="ECO:0000256" key="9">
    <source>
        <dbReference type="RuleBase" id="RU361219"/>
    </source>
</evidence>
<feature type="domain" description="SSD" evidence="11">
    <location>
        <begin position="269"/>
        <end position="441"/>
    </location>
</feature>
<evidence type="ECO:0000259" key="11">
    <source>
        <dbReference type="PROSITE" id="PS50156"/>
    </source>
</evidence>
<keyword evidence="8 9" id="KW-0472">Membrane</keyword>
<name>A0AAW0CF00_9AGAR</name>
<keyword evidence="5 9" id="KW-0521">NADP</keyword>
<dbReference type="GO" id="GO:0004420">
    <property type="term" value="F:hydroxymethylglutaryl-CoA reductase (NADPH) activity"/>
    <property type="evidence" value="ECO:0007669"/>
    <property type="project" value="UniProtKB-EC"/>
</dbReference>